<organism evidence="5 6">
    <name type="scientific">Corynebacterium efficiens (strain DSM 44549 / YS-314 / AJ 12310 / JCM 11189 / NBRC 100395)</name>
    <dbReference type="NCBI Taxonomy" id="196164"/>
    <lineage>
        <taxon>Bacteria</taxon>
        <taxon>Bacillati</taxon>
        <taxon>Actinomycetota</taxon>
        <taxon>Actinomycetes</taxon>
        <taxon>Mycobacteriales</taxon>
        <taxon>Corynebacteriaceae</taxon>
        <taxon>Corynebacterium</taxon>
    </lineage>
</organism>
<dbReference type="InterPro" id="IPR029063">
    <property type="entry name" value="SAM-dependent_MTases_sf"/>
</dbReference>
<evidence type="ECO:0000256" key="1">
    <source>
        <dbReference type="ARBA" id="ARBA00022603"/>
    </source>
</evidence>
<evidence type="ECO:0000256" key="2">
    <source>
        <dbReference type="ARBA" id="ARBA00022679"/>
    </source>
</evidence>
<evidence type="ECO:0000256" key="3">
    <source>
        <dbReference type="SAM" id="MobiDB-lite"/>
    </source>
</evidence>
<dbReference type="Pfam" id="PF13649">
    <property type="entry name" value="Methyltransf_25"/>
    <property type="match status" value="1"/>
</dbReference>
<dbReference type="Proteomes" id="UP000001409">
    <property type="component" value="Chromosome"/>
</dbReference>
<dbReference type="InterPro" id="IPR041698">
    <property type="entry name" value="Methyltransf_25"/>
</dbReference>
<feature type="region of interest" description="Disordered" evidence="3">
    <location>
        <begin position="1"/>
        <end position="40"/>
    </location>
</feature>
<accession>Q8FQK9</accession>
<dbReference type="PANTHER" id="PTHR43861:SF1">
    <property type="entry name" value="TRANS-ACONITATE 2-METHYLTRANSFERASE"/>
    <property type="match status" value="1"/>
</dbReference>
<dbReference type="SUPFAM" id="SSF53335">
    <property type="entry name" value="S-adenosyl-L-methionine-dependent methyltransferases"/>
    <property type="match status" value="1"/>
</dbReference>
<keyword evidence="1" id="KW-0489">Methyltransferase</keyword>
<dbReference type="STRING" id="196164.gene:10741518"/>
<evidence type="ECO:0000313" key="6">
    <source>
        <dbReference type="Proteomes" id="UP000001409"/>
    </source>
</evidence>
<dbReference type="PANTHER" id="PTHR43861">
    <property type="entry name" value="TRANS-ACONITATE 2-METHYLTRANSFERASE-RELATED"/>
    <property type="match status" value="1"/>
</dbReference>
<feature type="domain" description="Methyltransferase" evidence="4">
    <location>
        <begin position="84"/>
        <end position="174"/>
    </location>
</feature>
<dbReference type="HOGENOM" id="CLU_060397_1_0_11"/>
<dbReference type="KEGG" id="cef:CE1110"/>
<dbReference type="EMBL" id="BA000035">
    <property type="protein sequence ID" value="BAC17920.1"/>
    <property type="molecule type" value="Genomic_DNA"/>
</dbReference>
<dbReference type="CDD" id="cd02440">
    <property type="entry name" value="AdoMet_MTases"/>
    <property type="match status" value="1"/>
</dbReference>
<dbReference type="AlphaFoldDB" id="Q8FQK9"/>
<evidence type="ECO:0000259" key="4">
    <source>
        <dbReference type="Pfam" id="PF13649"/>
    </source>
</evidence>
<evidence type="ECO:0000313" key="5">
    <source>
        <dbReference type="EMBL" id="BAC17920.1"/>
    </source>
</evidence>
<name>Q8FQK9_COREF</name>
<keyword evidence="2" id="KW-0808">Transferase</keyword>
<dbReference type="GO" id="GO:0008168">
    <property type="term" value="F:methyltransferase activity"/>
    <property type="evidence" value="ECO:0007669"/>
    <property type="project" value="UniProtKB-KW"/>
</dbReference>
<proteinExistence type="predicted"/>
<dbReference type="eggNOG" id="COG2226">
    <property type="taxonomic scope" value="Bacteria"/>
</dbReference>
<dbReference type="GO" id="GO:0032259">
    <property type="term" value="P:methylation"/>
    <property type="evidence" value="ECO:0007669"/>
    <property type="project" value="UniProtKB-KW"/>
</dbReference>
<keyword evidence="6" id="KW-1185">Reference proteome</keyword>
<sequence length="238" mass="25726">MADVAGGAVGGPAREVDRLRPALIDAPPSPRSPRQQEDIMSQEVPGAYGARAESYHRLLGTADEVSPVEMDLITRWARTVEGRIIDAGAGSGRWTHVLHRMGLEVTGIDITPELVAIGRREYPGVDIAEGSMDALPAADGSLGGILAWYSLIHTPPEEMPDILAEFHRALHPGGSILLGYIDGAEVTTIQHPIAPTWSWPAAEMTHLLDDEGFRIIHSQHRQHAGTWPQATVIAVKKQ</sequence>
<protein>
    <recommendedName>
        <fullName evidence="4">Methyltransferase domain-containing protein</fullName>
    </recommendedName>
</protein>
<reference evidence="5 6" key="1">
    <citation type="journal article" date="2003" name="Genome Res.">
        <title>Comparative complete genome sequence analysis of the amino acid replacements responsible for the thermostability of Corynebacterium efficiens.</title>
        <authorList>
            <person name="Nishio Y."/>
            <person name="Nakamura Y."/>
            <person name="Kawarabayasi Y."/>
            <person name="Usuda Y."/>
            <person name="Kimura E."/>
            <person name="Sugimoto S."/>
            <person name="Matsui K."/>
            <person name="Yamagishi A."/>
            <person name="Kikuchi H."/>
            <person name="Ikeo K."/>
            <person name="Gojobori T."/>
        </authorList>
    </citation>
    <scope>NUCLEOTIDE SEQUENCE [LARGE SCALE GENOMIC DNA]</scope>
    <source>
        <strain evidence="6">DSM 44549 / YS-314 / AJ 12310 / JCM 11189 / NBRC 100395</strain>
    </source>
</reference>
<dbReference type="Gene3D" id="3.40.50.150">
    <property type="entry name" value="Vaccinia Virus protein VP39"/>
    <property type="match status" value="1"/>
</dbReference>